<dbReference type="AlphaFoldDB" id="A0A5M3WZB0"/>
<evidence type="ECO:0000256" key="1">
    <source>
        <dbReference type="SAM" id="MobiDB-lite"/>
    </source>
</evidence>
<dbReference type="EMBL" id="BLAE01000044">
    <property type="protein sequence ID" value="GES13239.1"/>
    <property type="molecule type" value="Genomic_DNA"/>
</dbReference>
<proteinExistence type="predicted"/>
<comment type="caution">
    <text evidence="2">The sequence shown here is derived from an EMBL/GenBank/DDBJ whole genome shotgun (WGS) entry which is preliminary data.</text>
</comment>
<evidence type="ECO:0000313" key="3">
    <source>
        <dbReference type="Proteomes" id="UP000331127"/>
    </source>
</evidence>
<feature type="compositionally biased region" description="Low complexity" evidence="1">
    <location>
        <begin position="25"/>
        <end position="34"/>
    </location>
</feature>
<sequence>MACLILGGAAIGTHLLRSDPPPAPAAASATPTATGELPVVNTDKGDEKKASGKSEYTSDSAVAYFNNRWADKTNGRVTDIRATGRYLRIYTDLPESANNSKTALRLCERGLLYLASIGERNPVVFVQAQFGENGNPVLANILGPDDTDCRVTHPEPEA</sequence>
<feature type="region of interest" description="Disordered" evidence="1">
    <location>
        <begin position="20"/>
        <end position="53"/>
    </location>
</feature>
<name>A0A5M3WZB0_9ACTN</name>
<organism evidence="2 3">
    <name type="scientific">Acrocarpospora macrocephala</name>
    <dbReference type="NCBI Taxonomy" id="150177"/>
    <lineage>
        <taxon>Bacteria</taxon>
        <taxon>Bacillati</taxon>
        <taxon>Actinomycetota</taxon>
        <taxon>Actinomycetes</taxon>
        <taxon>Streptosporangiales</taxon>
        <taxon>Streptosporangiaceae</taxon>
        <taxon>Acrocarpospora</taxon>
    </lineage>
</organism>
<keyword evidence="3" id="KW-1185">Reference proteome</keyword>
<gene>
    <name evidence="2" type="ORF">Amac_068360</name>
</gene>
<reference evidence="2 3" key="1">
    <citation type="submission" date="2019-10" db="EMBL/GenBank/DDBJ databases">
        <title>Whole genome shotgun sequence of Acrocarpospora macrocephala NBRC 16266.</title>
        <authorList>
            <person name="Ichikawa N."/>
            <person name="Kimura A."/>
            <person name="Kitahashi Y."/>
            <person name="Komaki H."/>
            <person name="Oguchi A."/>
        </authorList>
    </citation>
    <scope>NUCLEOTIDE SEQUENCE [LARGE SCALE GENOMIC DNA]</scope>
    <source>
        <strain evidence="2 3">NBRC 16266</strain>
    </source>
</reference>
<dbReference type="Proteomes" id="UP000331127">
    <property type="component" value="Unassembled WGS sequence"/>
</dbReference>
<evidence type="ECO:0000313" key="2">
    <source>
        <dbReference type="EMBL" id="GES13239.1"/>
    </source>
</evidence>
<accession>A0A5M3WZB0</accession>
<protein>
    <submittedName>
        <fullName evidence="2">Uncharacterized protein</fullName>
    </submittedName>
</protein>
<feature type="compositionally biased region" description="Basic and acidic residues" evidence="1">
    <location>
        <begin position="43"/>
        <end position="52"/>
    </location>
</feature>